<feature type="region of interest" description="Disordered" evidence="1">
    <location>
        <begin position="138"/>
        <end position="200"/>
    </location>
</feature>
<evidence type="ECO:0000256" key="1">
    <source>
        <dbReference type="SAM" id="MobiDB-lite"/>
    </source>
</evidence>
<name>A0ABW2SIP8_9BURK</name>
<sequence length="233" mass="25191">MANGRNKSRKGSSGRDEGGFIALPWAVVDSPAYQRLSVHARALLLEVARQYVRDNNGRLLLSRAYMATRGWKSADMLTKAKAELLAGGFIHQTVLGCRPNKASWYAVTWQTLDRLPGYDVGAVETFVRSAYRKTQPLKNAGLVPPHGTERARIGPPHGTESAPPVPPHGPMEATFAPSSVPPHGHHLEKPSAAVSEPDPATTTAELFARLQAAGGWLWMTRHPKAAQPVEAIG</sequence>
<comment type="caution">
    <text evidence="2">The sequence shown here is derived from an EMBL/GenBank/DDBJ whole genome shotgun (WGS) entry which is preliminary data.</text>
</comment>
<evidence type="ECO:0000313" key="3">
    <source>
        <dbReference type="Proteomes" id="UP001596457"/>
    </source>
</evidence>
<evidence type="ECO:0008006" key="4">
    <source>
        <dbReference type="Google" id="ProtNLM"/>
    </source>
</evidence>
<protein>
    <recommendedName>
        <fullName evidence="4">Helix-turn-helix protein</fullName>
    </recommendedName>
</protein>
<dbReference type="RefSeq" id="WP_382204070.1">
    <property type="nucleotide sequence ID" value="NZ_JBHTBZ010000088.1"/>
</dbReference>
<dbReference type="Proteomes" id="UP001596457">
    <property type="component" value="Unassembled WGS sequence"/>
</dbReference>
<accession>A0ABW2SIP8</accession>
<keyword evidence="3" id="KW-1185">Reference proteome</keyword>
<organism evidence="2 3">
    <name type="scientific">Hydrogenophaga defluvii</name>
    <dbReference type="NCBI Taxonomy" id="249410"/>
    <lineage>
        <taxon>Bacteria</taxon>
        <taxon>Pseudomonadati</taxon>
        <taxon>Pseudomonadota</taxon>
        <taxon>Betaproteobacteria</taxon>
        <taxon>Burkholderiales</taxon>
        <taxon>Comamonadaceae</taxon>
        <taxon>Hydrogenophaga</taxon>
    </lineage>
</organism>
<gene>
    <name evidence="2" type="ORF">ACFQU0_20940</name>
</gene>
<evidence type="ECO:0000313" key="2">
    <source>
        <dbReference type="EMBL" id="MFC7462892.1"/>
    </source>
</evidence>
<reference evidence="3" key="1">
    <citation type="journal article" date="2019" name="Int. J. Syst. Evol. Microbiol.">
        <title>The Global Catalogue of Microorganisms (GCM) 10K type strain sequencing project: providing services to taxonomists for standard genome sequencing and annotation.</title>
        <authorList>
            <consortium name="The Broad Institute Genomics Platform"/>
            <consortium name="The Broad Institute Genome Sequencing Center for Infectious Disease"/>
            <person name="Wu L."/>
            <person name="Ma J."/>
        </authorList>
    </citation>
    <scope>NUCLEOTIDE SEQUENCE [LARGE SCALE GENOMIC DNA]</scope>
    <source>
        <strain evidence="3">CCUG 53903</strain>
    </source>
</reference>
<dbReference type="EMBL" id="JBHTBZ010000088">
    <property type="protein sequence ID" value="MFC7462892.1"/>
    <property type="molecule type" value="Genomic_DNA"/>
</dbReference>
<proteinExistence type="predicted"/>